<dbReference type="AlphaFoldDB" id="A0A0J9XHN2"/>
<dbReference type="Pfam" id="PF03009">
    <property type="entry name" value="GDPD"/>
    <property type="match status" value="1"/>
</dbReference>
<evidence type="ECO:0000256" key="1">
    <source>
        <dbReference type="ARBA" id="ARBA00022737"/>
    </source>
</evidence>
<dbReference type="GO" id="GO:0047389">
    <property type="term" value="F:glycerophosphocholine phosphodiesterase activity"/>
    <property type="evidence" value="ECO:0007669"/>
    <property type="project" value="TreeGrafter"/>
</dbReference>
<evidence type="ECO:0000256" key="3">
    <source>
        <dbReference type="ARBA" id="ARBA00023043"/>
    </source>
</evidence>
<dbReference type="Pfam" id="PF03105">
    <property type="entry name" value="SPX"/>
    <property type="match status" value="2"/>
</dbReference>
<feature type="domain" description="SPX" evidence="6">
    <location>
        <begin position="1"/>
        <end position="161"/>
    </location>
</feature>
<dbReference type="PROSITE" id="PS51704">
    <property type="entry name" value="GP_PDE"/>
    <property type="match status" value="1"/>
</dbReference>
<dbReference type="STRING" id="1173061.A0A0J9XHN2"/>
<evidence type="ECO:0000256" key="2">
    <source>
        <dbReference type="ARBA" id="ARBA00022801"/>
    </source>
</evidence>
<keyword evidence="1" id="KW-0677">Repeat</keyword>
<dbReference type="PROSITE" id="PS50007">
    <property type="entry name" value="PIPLC_X_DOMAIN"/>
    <property type="match status" value="1"/>
</dbReference>
<dbReference type="InterPro" id="IPR017946">
    <property type="entry name" value="PLC-like_Pdiesterase_TIM-brl"/>
</dbReference>
<feature type="compositionally biased region" description="Low complexity" evidence="5">
    <location>
        <begin position="933"/>
        <end position="947"/>
    </location>
</feature>
<evidence type="ECO:0000259" key="7">
    <source>
        <dbReference type="PROSITE" id="PS51704"/>
    </source>
</evidence>
<gene>
    <name evidence="8" type="ORF">BN980_GECA17s00307g</name>
</gene>
<dbReference type="Gene3D" id="1.25.40.20">
    <property type="entry name" value="Ankyrin repeat-containing domain"/>
    <property type="match status" value="2"/>
</dbReference>
<feature type="region of interest" description="Disordered" evidence="5">
    <location>
        <begin position="608"/>
        <end position="637"/>
    </location>
</feature>
<feature type="compositionally biased region" description="Polar residues" evidence="5">
    <location>
        <begin position="36"/>
        <end position="51"/>
    </location>
</feature>
<evidence type="ECO:0000256" key="4">
    <source>
        <dbReference type="PROSITE-ProRule" id="PRU00023"/>
    </source>
</evidence>
<dbReference type="InterPro" id="IPR051578">
    <property type="entry name" value="GDPD"/>
</dbReference>
<dbReference type="PANTHER" id="PTHR22958:SF1">
    <property type="entry name" value="GLYCEROPHOSPHOCHOLINE PHOSPHODIESTERASE GPCPD1"/>
    <property type="match status" value="1"/>
</dbReference>
<sequence>MKFGKNLSRNQVPEWSNHYLNYKELKRAIKQLQHKQNANPSKNLGSATGETCDNEPSEEELAPFFFMLDRNTELVDEFFNGKMNEYTRHLNSLIEKYNPSDPKIHELDPEELEDLVGTILELRSQFRKLQWYSEVNKRGFVKILKKLDKKIHINTQKKYLNSKVLVLPFANASSVESKLLQVNSFLEELSPLISGDVADSNTEKIIRSTTTGRSLADLSISQKNGSSASVNSDAASTLRKLVLENNASAVAEFIQTNTPSKKAIVSCLYKGISNKSYECVKVLLSHVNILTDSYELNGRTIIHKLIINNARQPRSSPDKSEPPAQRSLFINPAFSPAVSDTLSRVYGSDGANSNDEVDALVFILENITEEQHKALVAVDEFKRTPLHYAAQYGLKLLTKVVIDYMKRWNLIDSANDFDGPEWKDCDGVTPLQLAVAGNHPLTTKTILDSIDTSVTKLHDSSNLLAIATSLGSATLLNILLEKHSLNVNYISNLSTNETCLYVASKLNHVDCVKILLDYGADLEIKEATYGWTPIFVASVEGNEEVCELLIKAGCDLAKVDGSGWTAMEHACLRGHLKVMELTKPPVLPGVPLFFSGNSSFNLKKATAADINSPSPGHSPKEGSPPLESEETFSKSDLSLESSLTNNAAVKTFGHRYLQNENSLILLNLGSMDMRETAPPIQLDRVPYSKASSTQLDTALSLVISCKNSESEPFVIDLPITEGQAMEQIAFHIKSQDNSCESQGTTIYFDIVPTYHGNKNRILGRGVGLISDMIAGASGDKLRSLHRTITVPILETGTLDVLGKLRFQFLVVNAFNHPRIGIAKSATYWKQLITTRVVGHRGLGKNSTSVKSLQLGENTLESFIQAANLGASYIEFDVQLTKDLVPVVYHDFLVSETGIDVPTQSITLEQFLSISDQQQELANANSKLRRQRTSPLSSSSRGDVSGYSSEDDDGNHRKQRSKSLFSEKKGYEMSIMDARMKNTRDFKLKGFKSNIRGHSIQAPVTTLEHVFKTVPKTVGFNIECKYPMLDESQAEDMDTFAIEMNLWVDTVLKCVYDNAEGRDIIFSSFHPEIAIMLSLKQPSIPVLFLTEAGTSPMYDTRASSLQEAVRLAKRWDLLGIVSESTPLVECPRLVNVVKENGLVCVTYGTRNNDPLVAREQIEAGVDAVIVDSVLAVRKGLTEGANQN</sequence>
<dbReference type="InterPro" id="IPR030395">
    <property type="entry name" value="GP_PDE_dom"/>
</dbReference>
<dbReference type="SMART" id="SM00248">
    <property type="entry name" value="ANK"/>
    <property type="match status" value="6"/>
</dbReference>
<dbReference type="PROSITE" id="PS50088">
    <property type="entry name" value="ANK_REPEAT"/>
    <property type="match status" value="2"/>
</dbReference>
<evidence type="ECO:0000259" key="6">
    <source>
        <dbReference type="PROSITE" id="PS51382"/>
    </source>
</evidence>
<dbReference type="Proteomes" id="UP000242525">
    <property type="component" value="Unassembled WGS sequence"/>
</dbReference>
<dbReference type="InterPro" id="IPR002110">
    <property type="entry name" value="Ankyrin_rpt"/>
</dbReference>
<feature type="domain" description="GP-PDE" evidence="7">
    <location>
        <begin position="834"/>
        <end position="1179"/>
    </location>
</feature>
<name>A0A0J9XHN2_GEOCN</name>
<dbReference type="CDD" id="cd14484">
    <property type="entry name" value="SPX_GDE1_like"/>
    <property type="match status" value="1"/>
</dbReference>
<dbReference type="SUPFAM" id="SSF48403">
    <property type="entry name" value="Ankyrin repeat"/>
    <property type="match status" value="1"/>
</dbReference>
<comment type="caution">
    <text evidence="8">The sequence shown here is derived from an EMBL/GenBank/DDBJ whole genome shotgun (WGS) entry which is preliminary data.</text>
</comment>
<dbReference type="PROSITE" id="PS51382">
    <property type="entry name" value="SPX"/>
    <property type="match status" value="1"/>
</dbReference>
<keyword evidence="9" id="KW-1185">Reference proteome</keyword>
<dbReference type="Pfam" id="PF25329">
    <property type="entry name" value="C2_GDE1"/>
    <property type="match status" value="1"/>
</dbReference>
<dbReference type="InterPro" id="IPR036770">
    <property type="entry name" value="Ankyrin_rpt-contain_sf"/>
</dbReference>
<feature type="repeat" description="ANK" evidence="4">
    <location>
        <begin position="529"/>
        <end position="561"/>
    </location>
</feature>
<feature type="region of interest" description="Disordered" evidence="5">
    <location>
        <begin position="36"/>
        <end position="56"/>
    </location>
</feature>
<keyword evidence="3 4" id="KW-0040">ANK repeat</keyword>
<evidence type="ECO:0000313" key="9">
    <source>
        <dbReference type="Proteomes" id="UP000242525"/>
    </source>
</evidence>
<dbReference type="OrthoDB" id="197419at2759"/>
<dbReference type="InterPro" id="IPR057506">
    <property type="entry name" value="C2_GPCPD1"/>
</dbReference>
<evidence type="ECO:0000256" key="5">
    <source>
        <dbReference type="SAM" id="MobiDB-lite"/>
    </source>
</evidence>
<dbReference type="EMBL" id="CCBN010000017">
    <property type="protein sequence ID" value="CDO56801.1"/>
    <property type="molecule type" value="Genomic_DNA"/>
</dbReference>
<dbReference type="InterPro" id="IPR004331">
    <property type="entry name" value="SPX_dom"/>
</dbReference>
<dbReference type="Gene3D" id="3.20.20.190">
    <property type="entry name" value="Phosphatidylinositol (PI) phosphodiesterase"/>
    <property type="match status" value="1"/>
</dbReference>
<keyword evidence="2" id="KW-0378">Hydrolase</keyword>
<dbReference type="PROSITE" id="PS50297">
    <property type="entry name" value="ANK_REP_REGION"/>
    <property type="match status" value="2"/>
</dbReference>
<feature type="repeat" description="ANK" evidence="4">
    <location>
        <begin position="495"/>
        <end position="527"/>
    </location>
</feature>
<dbReference type="Pfam" id="PF12796">
    <property type="entry name" value="Ank_2"/>
    <property type="match status" value="2"/>
</dbReference>
<feature type="region of interest" description="Disordered" evidence="5">
    <location>
        <begin position="922"/>
        <end position="962"/>
    </location>
</feature>
<organism evidence="8 9">
    <name type="scientific">Geotrichum candidum</name>
    <name type="common">Oospora lactis</name>
    <name type="synonym">Dipodascus geotrichum</name>
    <dbReference type="NCBI Taxonomy" id="1173061"/>
    <lineage>
        <taxon>Eukaryota</taxon>
        <taxon>Fungi</taxon>
        <taxon>Dikarya</taxon>
        <taxon>Ascomycota</taxon>
        <taxon>Saccharomycotina</taxon>
        <taxon>Dipodascomycetes</taxon>
        <taxon>Dipodascales</taxon>
        <taxon>Dipodascaceae</taxon>
        <taxon>Geotrichum</taxon>
    </lineage>
</organism>
<evidence type="ECO:0000313" key="8">
    <source>
        <dbReference type="EMBL" id="CDO56801.1"/>
    </source>
</evidence>
<dbReference type="GO" id="GO:0046475">
    <property type="term" value="P:glycerophospholipid catabolic process"/>
    <property type="evidence" value="ECO:0007669"/>
    <property type="project" value="TreeGrafter"/>
</dbReference>
<dbReference type="PANTHER" id="PTHR22958">
    <property type="entry name" value="GLYCEROPHOSPHORYL DIESTER PHOSPHODIESTERASE"/>
    <property type="match status" value="1"/>
</dbReference>
<proteinExistence type="predicted"/>
<accession>A0A0J9XHN2</accession>
<dbReference type="SUPFAM" id="SSF51695">
    <property type="entry name" value="PLC-like phosphodiesterases"/>
    <property type="match status" value="1"/>
</dbReference>
<reference evidence="8" key="1">
    <citation type="submission" date="2014-03" db="EMBL/GenBank/DDBJ databases">
        <authorList>
            <person name="Casaregola S."/>
        </authorList>
    </citation>
    <scope>NUCLEOTIDE SEQUENCE [LARGE SCALE GENOMIC DNA]</scope>
    <source>
        <strain evidence="8">CLIB 918</strain>
    </source>
</reference>
<protein>
    <submittedName>
        <fullName evidence="8">Similar to Saccharomyces cerevisiae YPL110C GDE1 Glycerophosphocholine (GroPCho) phosphodiesterase</fullName>
    </submittedName>
</protein>